<dbReference type="InterPro" id="IPR039374">
    <property type="entry name" value="SIP_fam"/>
</dbReference>
<dbReference type="GO" id="GO:0016491">
    <property type="term" value="F:oxidoreductase activity"/>
    <property type="evidence" value="ECO:0007669"/>
    <property type="project" value="InterPro"/>
</dbReference>
<accession>A0A2S1RAW3</accession>
<organism evidence="2 3">
    <name type="scientific">Dietzia lutea</name>
    <dbReference type="NCBI Taxonomy" id="546160"/>
    <lineage>
        <taxon>Bacteria</taxon>
        <taxon>Bacillati</taxon>
        <taxon>Actinomycetota</taxon>
        <taxon>Actinomycetes</taxon>
        <taxon>Mycobacteriales</taxon>
        <taxon>Dietziaceae</taxon>
        <taxon>Dietzia</taxon>
    </lineage>
</organism>
<keyword evidence="3" id="KW-1185">Reference proteome</keyword>
<dbReference type="InterPro" id="IPR007037">
    <property type="entry name" value="SIP_rossman_dom"/>
</dbReference>
<dbReference type="Pfam" id="PF04954">
    <property type="entry name" value="SIP"/>
    <property type="match status" value="1"/>
</dbReference>
<protein>
    <submittedName>
        <fullName evidence="2">NADPH-dependent ferric siderophore reductase</fullName>
    </submittedName>
</protein>
<dbReference type="PANTHER" id="PTHR30157:SF0">
    <property type="entry name" value="NADPH-DEPENDENT FERRIC-CHELATE REDUCTASE"/>
    <property type="match status" value="1"/>
</dbReference>
<dbReference type="CDD" id="cd06193">
    <property type="entry name" value="siderophore_interacting"/>
    <property type="match status" value="1"/>
</dbReference>
<dbReference type="PANTHER" id="PTHR30157">
    <property type="entry name" value="FERRIC REDUCTASE, NADPH-DEPENDENT"/>
    <property type="match status" value="1"/>
</dbReference>
<feature type="domain" description="FAD-binding FR-type" evidence="1">
    <location>
        <begin position="8"/>
        <end position="113"/>
    </location>
</feature>
<dbReference type="Gene3D" id="3.40.50.80">
    <property type="entry name" value="Nucleotide-binding domain of ferredoxin-NADP reductase (FNR) module"/>
    <property type="match status" value="1"/>
</dbReference>
<dbReference type="EMBL" id="CP015449">
    <property type="protein sequence ID" value="AWH93433.1"/>
    <property type="molecule type" value="Genomic_DNA"/>
</dbReference>
<evidence type="ECO:0000313" key="3">
    <source>
        <dbReference type="Proteomes" id="UP000244928"/>
    </source>
</evidence>
<dbReference type="InterPro" id="IPR017927">
    <property type="entry name" value="FAD-bd_FR_type"/>
</dbReference>
<reference evidence="2 3" key="1">
    <citation type="submission" date="2016-04" db="EMBL/GenBank/DDBJ databases">
        <title>Complete genome sequence of Dietzia lutea YIM 80766T, a strain isolated from desert soil in Egypt.</title>
        <authorList>
            <person name="Zhao J."/>
            <person name="Hu B."/>
            <person name="Geng S."/>
            <person name="Nie Y."/>
            <person name="Tang Y."/>
        </authorList>
    </citation>
    <scope>NUCLEOTIDE SEQUENCE [LARGE SCALE GENOMIC DNA]</scope>
    <source>
        <strain evidence="2 3">YIM 80766</strain>
    </source>
</reference>
<dbReference type="InterPro" id="IPR039261">
    <property type="entry name" value="FNR_nucleotide-bd"/>
</dbReference>
<dbReference type="SUPFAM" id="SSF63380">
    <property type="entry name" value="Riboflavin synthase domain-like"/>
    <property type="match status" value="1"/>
</dbReference>
<dbReference type="Proteomes" id="UP000244928">
    <property type="component" value="Chromosome"/>
</dbReference>
<dbReference type="Gene3D" id="2.40.30.10">
    <property type="entry name" value="Translation factors"/>
    <property type="match status" value="1"/>
</dbReference>
<dbReference type="RefSeq" id="WP_108848785.1">
    <property type="nucleotide sequence ID" value="NZ_CP015449.1"/>
</dbReference>
<sequence length="267" mass="28702">MARDRQSPAPTVLTVLRTETVTAHLVRVVLGGESFDSFAARADTDSYVKIELPHAGETVVRTYTVRRCDPVAREIWIDFVVHGDAGVAGPWALSVTPGTQVALRGPGGGYRPDPEADFHLLAGDETAVPAVAAALESLPEDAMGAVFLEVGGDDDEVDLAAPAGVEVTWIHRGTPSTDAGPGLIDGDAPLVGAVRDLPWPDGDVQVFVHGEAETIMKHLRPYLRKERGVPAARASISGYWRRGRTEEGFRTWKRELAESEEGPQPVR</sequence>
<dbReference type="OrthoDB" id="9814826at2"/>
<name>A0A2S1RAW3_9ACTN</name>
<dbReference type="Pfam" id="PF08021">
    <property type="entry name" value="FAD_binding_9"/>
    <property type="match status" value="1"/>
</dbReference>
<dbReference type="InterPro" id="IPR013113">
    <property type="entry name" value="SIP_FAD-bd"/>
</dbReference>
<evidence type="ECO:0000313" key="2">
    <source>
        <dbReference type="EMBL" id="AWH93433.1"/>
    </source>
</evidence>
<dbReference type="AlphaFoldDB" id="A0A2S1RAW3"/>
<gene>
    <name evidence="2" type="ORF">A6035_15975</name>
</gene>
<evidence type="ECO:0000259" key="1">
    <source>
        <dbReference type="PROSITE" id="PS51384"/>
    </source>
</evidence>
<dbReference type="InterPro" id="IPR017938">
    <property type="entry name" value="Riboflavin_synthase-like_b-brl"/>
</dbReference>
<dbReference type="KEGG" id="dlu:A6035_15975"/>
<dbReference type="PROSITE" id="PS51384">
    <property type="entry name" value="FAD_FR"/>
    <property type="match status" value="1"/>
</dbReference>
<proteinExistence type="predicted"/>